<name>A0A813ST30_9BILA</name>
<gene>
    <name evidence="3" type="ORF">OXX778_LOCUS6422</name>
</gene>
<proteinExistence type="predicted"/>
<feature type="transmembrane region" description="Helical" evidence="1">
    <location>
        <begin position="637"/>
        <end position="669"/>
    </location>
</feature>
<dbReference type="Proteomes" id="UP000663879">
    <property type="component" value="Unassembled WGS sequence"/>
</dbReference>
<feature type="transmembrane region" description="Helical" evidence="1">
    <location>
        <begin position="695"/>
        <end position="716"/>
    </location>
</feature>
<organism evidence="3 4">
    <name type="scientific">Brachionus calyciflorus</name>
    <dbReference type="NCBI Taxonomy" id="104777"/>
    <lineage>
        <taxon>Eukaryota</taxon>
        <taxon>Metazoa</taxon>
        <taxon>Spiralia</taxon>
        <taxon>Gnathifera</taxon>
        <taxon>Rotifera</taxon>
        <taxon>Eurotatoria</taxon>
        <taxon>Monogononta</taxon>
        <taxon>Pseudotrocha</taxon>
        <taxon>Ploima</taxon>
        <taxon>Brachionidae</taxon>
        <taxon>Brachionus</taxon>
    </lineage>
</organism>
<feature type="transmembrane region" description="Helical" evidence="1">
    <location>
        <begin position="761"/>
        <end position="781"/>
    </location>
</feature>
<keyword evidence="1" id="KW-0472">Membrane</keyword>
<feature type="signal peptide" evidence="2">
    <location>
        <begin position="1"/>
        <end position="18"/>
    </location>
</feature>
<comment type="caution">
    <text evidence="3">The sequence shown here is derived from an EMBL/GenBank/DDBJ whole genome shotgun (WGS) entry which is preliminary data.</text>
</comment>
<evidence type="ECO:0000313" key="3">
    <source>
        <dbReference type="EMBL" id="CAF0800083.1"/>
    </source>
</evidence>
<feature type="transmembrane region" description="Helical" evidence="1">
    <location>
        <begin position="543"/>
        <end position="571"/>
    </location>
</feature>
<dbReference type="EMBL" id="CAJNOC010000759">
    <property type="protein sequence ID" value="CAF0800083.1"/>
    <property type="molecule type" value="Genomic_DNA"/>
</dbReference>
<feature type="transmembrane region" description="Helical" evidence="1">
    <location>
        <begin position="496"/>
        <end position="518"/>
    </location>
</feature>
<evidence type="ECO:0008006" key="5">
    <source>
        <dbReference type="Google" id="ProtNLM"/>
    </source>
</evidence>
<dbReference type="AlphaFoldDB" id="A0A813ST30"/>
<keyword evidence="1" id="KW-1133">Transmembrane helix</keyword>
<accession>A0A813ST30</accession>
<keyword evidence="2" id="KW-0732">Signal</keyword>
<evidence type="ECO:0000256" key="2">
    <source>
        <dbReference type="SAM" id="SignalP"/>
    </source>
</evidence>
<keyword evidence="1" id="KW-0812">Transmembrane</keyword>
<reference evidence="3" key="1">
    <citation type="submission" date="2021-02" db="EMBL/GenBank/DDBJ databases">
        <authorList>
            <person name="Nowell W R."/>
        </authorList>
    </citation>
    <scope>NUCLEOTIDE SEQUENCE</scope>
    <source>
        <strain evidence="3">Ploen Becks lab</strain>
    </source>
</reference>
<dbReference type="Gene3D" id="1.20.1070.10">
    <property type="entry name" value="Rhodopsin 7-helix transmembrane proteins"/>
    <property type="match status" value="1"/>
</dbReference>
<feature type="transmembrane region" description="Helical" evidence="1">
    <location>
        <begin position="591"/>
        <end position="610"/>
    </location>
</feature>
<feature type="transmembrane region" description="Helical" evidence="1">
    <location>
        <begin position="463"/>
        <end position="484"/>
    </location>
</feature>
<evidence type="ECO:0000256" key="1">
    <source>
        <dbReference type="SAM" id="Phobius"/>
    </source>
</evidence>
<evidence type="ECO:0000313" key="4">
    <source>
        <dbReference type="Proteomes" id="UP000663879"/>
    </source>
</evidence>
<keyword evidence="4" id="KW-1185">Reference proteome</keyword>
<feature type="transmembrane region" description="Helical" evidence="1">
    <location>
        <begin position="728"/>
        <end position="749"/>
    </location>
</feature>
<sequence length="801" mass="95278">MKTIIILAIHHFLLKIYFQSKINQYCKIDKYTIFSTYSKLIQFKNIKTIDSVDRHSDCLKNENLIEGFCIVDQNILQSENLIKNILNLSRKIENDTKIKLVFIRVSGFVIEEGFSNKFQVLKKVYIGLKDSELNFYFRNKLIKSCDQLNNVTINHLFNSINLNTLEISKSIKLNRICPLIFQNSKINAFLIDRLVQTFYMWQYFKFDNYSGNSILDLNSDIQLLILIQVIKIKLDQNLINPYVFKSLSELRIFGEVLFVQKNLFLFFPYLKLFKFDGQNFRKFMHRIGIDWIKYFNRNINLDPFNFSGIFSNYETIVNFLISFNSQEYANYYYEDFEPLFNLNMTFPEQDFCIYKNFPFNQLIHIYFDSLDYDSLTLPNLSCTTLWLIYRTYMFNLYYNSLNKSKDYFEYLVNASKILNKVSGCQFEKRINLCSLRPSKSSDLDVTVINVIYYTNFFDGLIRFYLIPISSFIGLIVYLTSVYVLKKSKALKDKNQANLFFYIFTISIINSLICFSQLFRLIPEWPYGLSNKIMNQVFAQYLKIILFDFSGCILKFCSNFVYVVISIIRCSYIGDKPEKFFVMTAKLNPKKLIASVLIVGFTLSFIKLFNYEINYINPVYEYPTHISFQLVKYQKYSMIFLITALNLLIEFINGIAFLIVNLVLDLVLIFKLKKTIRKQANTFSSQNLKNKRMRAVMMKPIWIIVINVMLVFLLRTLEICDILYSNQRLIFILYHNHFINWAKFYYFFMFCIRTNLARTLQIVSNFCFIFSLTVQFLLYSSFNNNFRTILSDNLKFWKKLKK</sequence>
<feature type="chain" id="PRO_5032943875" description="G-protein coupled receptors family 1 profile domain-containing protein" evidence="2">
    <location>
        <begin position="19"/>
        <end position="801"/>
    </location>
</feature>
<protein>
    <recommendedName>
        <fullName evidence="5">G-protein coupled receptors family 1 profile domain-containing protein</fullName>
    </recommendedName>
</protein>